<feature type="compositionally biased region" description="Basic residues" evidence="26">
    <location>
        <begin position="463"/>
        <end position="477"/>
    </location>
</feature>
<evidence type="ECO:0000256" key="25">
    <source>
        <dbReference type="RuleBase" id="RU004196"/>
    </source>
</evidence>
<dbReference type="CDD" id="cd07969">
    <property type="entry name" value="OBF_DNA_ligase_I"/>
    <property type="match status" value="1"/>
</dbReference>
<dbReference type="InterPro" id="IPR000276">
    <property type="entry name" value="GPCR_Rhodpsn"/>
</dbReference>
<keyword evidence="13 24" id="KW-0297">G-protein coupled receptor</keyword>
<feature type="compositionally biased region" description="Polar residues" evidence="26">
    <location>
        <begin position="479"/>
        <end position="488"/>
    </location>
</feature>
<dbReference type="FunFam" id="2.40.50.140:FF:000062">
    <property type="entry name" value="DNA ligase"/>
    <property type="match status" value="1"/>
</dbReference>
<dbReference type="InterPro" id="IPR012340">
    <property type="entry name" value="NA-bd_OB-fold"/>
</dbReference>
<evidence type="ECO:0000256" key="4">
    <source>
        <dbReference type="ARBA" id="ARBA00010663"/>
    </source>
</evidence>
<evidence type="ECO:0000256" key="3">
    <source>
        <dbReference type="ARBA" id="ARBA00007572"/>
    </source>
</evidence>
<dbReference type="SUPFAM" id="SSF81321">
    <property type="entry name" value="Family A G protein-coupled receptor-like"/>
    <property type="match status" value="1"/>
</dbReference>
<evidence type="ECO:0000256" key="26">
    <source>
        <dbReference type="SAM" id="MobiDB-lite"/>
    </source>
</evidence>
<dbReference type="Pfam" id="PF04675">
    <property type="entry name" value="DNA_ligase_A_N"/>
    <property type="match status" value="1"/>
</dbReference>
<dbReference type="PROSITE" id="PS00237">
    <property type="entry name" value="G_PROTEIN_RECEP_F1_1"/>
    <property type="match status" value="1"/>
</dbReference>
<dbReference type="InterPro" id="IPR012309">
    <property type="entry name" value="DNA_ligase_ATP-dep_C"/>
</dbReference>
<dbReference type="InterPro" id="IPR000977">
    <property type="entry name" value="DNA_ligase_ATP-dep"/>
</dbReference>
<evidence type="ECO:0000256" key="12">
    <source>
        <dbReference type="ARBA" id="ARBA00022989"/>
    </source>
</evidence>
<feature type="transmembrane region" description="Helical" evidence="27">
    <location>
        <begin position="260"/>
        <end position="283"/>
    </location>
</feature>
<dbReference type="PANTHER" id="PTHR45674">
    <property type="entry name" value="DNA LIGASE 1/3 FAMILY MEMBER"/>
    <property type="match status" value="1"/>
</dbReference>
<dbReference type="NCBIfam" id="TIGR00574">
    <property type="entry name" value="dnl1"/>
    <property type="match status" value="2"/>
</dbReference>
<evidence type="ECO:0000256" key="21">
    <source>
        <dbReference type="ARBA" id="ARBA00034003"/>
    </source>
</evidence>
<dbReference type="SMART" id="SM01381">
    <property type="entry name" value="7TM_GPCR_Srsx"/>
    <property type="match status" value="1"/>
</dbReference>
<dbReference type="SUPFAM" id="SSF117018">
    <property type="entry name" value="ATP-dependent DNA ligase DNA-binding domain"/>
    <property type="match status" value="1"/>
</dbReference>
<dbReference type="Pfam" id="PF00001">
    <property type="entry name" value="7tm_1"/>
    <property type="match status" value="1"/>
</dbReference>
<dbReference type="Pfam" id="PF04679">
    <property type="entry name" value="DNA_ligase_A_C"/>
    <property type="match status" value="1"/>
</dbReference>
<feature type="domain" description="ATP-dependent DNA ligase family profile" evidence="28">
    <location>
        <begin position="1038"/>
        <end position="1113"/>
    </location>
</feature>
<evidence type="ECO:0000256" key="23">
    <source>
        <dbReference type="RuleBase" id="RU000617"/>
    </source>
</evidence>
<dbReference type="GO" id="GO:0004983">
    <property type="term" value="F:neuropeptide Y receptor activity"/>
    <property type="evidence" value="ECO:0007669"/>
    <property type="project" value="InterPro"/>
</dbReference>
<evidence type="ECO:0000313" key="31">
    <source>
        <dbReference type="Proteomes" id="UP001142055"/>
    </source>
</evidence>
<evidence type="ECO:0000256" key="15">
    <source>
        <dbReference type="ARBA" id="ARBA00023170"/>
    </source>
</evidence>
<feature type="transmembrane region" description="Helical" evidence="27">
    <location>
        <begin position="210"/>
        <end position="239"/>
    </location>
</feature>
<evidence type="ECO:0000256" key="8">
    <source>
        <dbReference type="ARBA" id="ARBA00022705"/>
    </source>
</evidence>
<comment type="similarity">
    <text evidence="3 25">Belongs to the ATP-dependent DNA ligase family.</text>
</comment>
<name>A0A9Q0MHY7_BLOTA</name>
<dbReference type="GO" id="GO:0003677">
    <property type="term" value="F:DNA binding"/>
    <property type="evidence" value="ECO:0007669"/>
    <property type="project" value="InterPro"/>
</dbReference>
<keyword evidence="15 24" id="KW-0675">Receptor</keyword>
<dbReference type="InterPro" id="IPR017452">
    <property type="entry name" value="GPCR_Rhodpsn_7TM"/>
</dbReference>
<keyword evidence="31" id="KW-1185">Reference proteome</keyword>
<dbReference type="PROSITE" id="PS50262">
    <property type="entry name" value="G_PROTEIN_RECEP_F1_2"/>
    <property type="match status" value="1"/>
</dbReference>
<evidence type="ECO:0000256" key="9">
    <source>
        <dbReference type="ARBA" id="ARBA00022741"/>
    </source>
</evidence>
<evidence type="ECO:0000259" key="29">
    <source>
        <dbReference type="PROSITE" id="PS50262"/>
    </source>
</evidence>
<dbReference type="PROSITE" id="PS00333">
    <property type="entry name" value="DNA_LIGASE_A2"/>
    <property type="match status" value="1"/>
</dbReference>
<evidence type="ECO:0000256" key="13">
    <source>
        <dbReference type="ARBA" id="ARBA00023040"/>
    </source>
</evidence>
<dbReference type="PRINTS" id="PR00237">
    <property type="entry name" value="GPCRRHODOPSN"/>
</dbReference>
<dbReference type="PANTHER" id="PTHR45674:SF4">
    <property type="entry name" value="DNA LIGASE 1"/>
    <property type="match status" value="1"/>
</dbReference>
<evidence type="ECO:0000256" key="5">
    <source>
        <dbReference type="ARBA" id="ARBA00022598"/>
    </source>
</evidence>
<dbReference type="GO" id="GO:0071897">
    <property type="term" value="P:DNA biosynthetic process"/>
    <property type="evidence" value="ECO:0007669"/>
    <property type="project" value="InterPro"/>
</dbReference>
<keyword evidence="17 23" id="KW-0234">DNA repair</keyword>
<evidence type="ECO:0000256" key="22">
    <source>
        <dbReference type="ARBA" id="ARBA00054532"/>
    </source>
</evidence>
<comment type="subcellular location">
    <subcellularLocation>
        <location evidence="2">Membrane</location>
        <topology evidence="2">Multi-pass membrane protein</topology>
    </subcellularLocation>
    <subcellularLocation>
        <location evidence="1">Nucleus</location>
    </subcellularLocation>
</comment>
<feature type="domain" description="ATP-dependent DNA ligase family profile" evidence="28">
    <location>
        <begin position="1007"/>
        <end position="1037"/>
    </location>
</feature>
<dbReference type="Gene3D" id="3.30.470.30">
    <property type="entry name" value="DNA ligase/mRNA capping enzyme"/>
    <property type="match status" value="1"/>
</dbReference>
<feature type="compositionally biased region" description="Basic residues" evidence="26">
    <location>
        <begin position="99"/>
        <end position="111"/>
    </location>
</feature>
<evidence type="ECO:0000256" key="1">
    <source>
        <dbReference type="ARBA" id="ARBA00004123"/>
    </source>
</evidence>
<dbReference type="CDD" id="cd15203">
    <property type="entry name" value="7tmA_NPYR-like"/>
    <property type="match status" value="1"/>
</dbReference>
<dbReference type="FunFam" id="1.10.3260.10:FF:000001">
    <property type="entry name" value="DNA ligase"/>
    <property type="match status" value="1"/>
</dbReference>
<dbReference type="GO" id="GO:0005739">
    <property type="term" value="C:mitochondrion"/>
    <property type="evidence" value="ECO:0007669"/>
    <property type="project" value="TreeGrafter"/>
</dbReference>
<evidence type="ECO:0000256" key="10">
    <source>
        <dbReference type="ARBA" id="ARBA00022763"/>
    </source>
</evidence>
<keyword evidence="10 23" id="KW-0227">DNA damage</keyword>
<keyword evidence="14 27" id="KW-0472">Membrane</keyword>
<dbReference type="GO" id="GO:0006310">
    <property type="term" value="P:DNA recombination"/>
    <property type="evidence" value="ECO:0007669"/>
    <property type="project" value="UniProtKB-KW"/>
</dbReference>
<keyword evidence="16 23" id="KW-0233">DNA recombination</keyword>
<reference evidence="30" key="1">
    <citation type="submission" date="2022-12" db="EMBL/GenBank/DDBJ databases">
        <title>Genome assemblies of Blomia tropicalis.</title>
        <authorList>
            <person name="Cui Y."/>
        </authorList>
    </citation>
    <scope>NUCLEOTIDE SEQUENCE</scope>
    <source>
        <tissue evidence="30">Adult mites</tissue>
    </source>
</reference>
<keyword evidence="8" id="KW-0235">DNA replication</keyword>
<keyword evidence="20" id="KW-0131">Cell cycle</keyword>
<dbReference type="GO" id="GO:0005634">
    <property type="term" value="C:nucleus"/>
    <property type="evidence" value="ECO:0007669"/>
    <property type="project" value="UniProtKB-SubCell"/>
</dbReference>
<dbReference type="GO" id="GO:0005524">
    <property type="term" value="F:ATP binding"/>
    <property type="evidence" value="ECO:0007669"/>
    <property type="project" value="UniProtKB-KW"/>
</dbReference>
<feature type="transmembrane region" description="Helical" evidence="27">
    <location>
        <begin position="183"/>
        <end position="204"/>
    </location>
</feature>
<dbReference type="AlphaFoldDB" id="A0A9Q0MHY7"/>
<dbReference type="CDD" id="cd07900">
    <property type="entry name" value="Adenylation_DNA_ligase_I_Euk"/>
    <property type="match status" value="1"/>
</dbReference>
<feature type="compositionally biased region" description="Basic and acidic residues" evidence="26">
    <location>
        <begin position="1236"/>
        <end position="1246"/>
    </location>
</feature>
<dbReference type="EC" id="6.5.1.1" evidence="23"/>
<dbReference type="SUPFAM" id="SSF50249">
    <property type="entry name" value="Nucleic acid-binding proteins"/>
    <property type="match status" value="1"/>
</dbReference>
<dbReference type="InterPro" id="IPR012310">
    <property type="entry name" value="DNA_ligase_ATP-dep_cent"/>
</dbReference>
<accession>A0A9Q0MHY7</accession>
<evidence type="ECO:0000256" key="27">
    <source>
        <dbReference type="SAM" id="Phobius"/>
    </source>
</evidence>
<dbReference type="SUPFAM" id="SSF56091">
    <property type="entry name" value="DNA ligase/mRNA capping enzyme, catalytic domain"/>
    <property type="match status" value="1"/>
</dbReference>
<keyword evidence="19" id="KW-0539">Nucleus</keyword>
<feature type="region of interest" description="Disordered" evidence="26">
    <location>
        <begin position="1210"/>
        <end position="1252"/>
    </location>
</feature>
<dbReference type="Proteomes" id="UP001142055">
    <property type="component" value="Chromosome 1"/>
</dbReference>
<evidence type="ECO:0000256" key="7">
    <source>
        <dbReference type="ARBA" id="ARBA00022692"/>
    </source>
</evidence>
<feature type="domain" description="G-protein coupled receptors family 1 profile" evidence="29">
    <location>
        <begin position="162"/>
        <end position="429"/>
    </location>
</feature>
<evidence type="ECO:0000256" key="6">
    <source>
        <dbReference type="ARBA" id="ARBA00022618"/>
    </source>
</evidence>
<dbReference type="InterPro" id="IPR000611">
    <property type="entry name" value="NPY_rcpt"/>
</dbReference>
<comment type="catalytic activity">
    <reaction evidence="21 23">
        <text>ATP + (deoxyribonucleotide)n-3'-hydroxyl + 5'-phospho-(deoxyribonucleotide)m = (deoxyribonucleotide)n+m + AMP + diphosphate.</text>
        <dbReference type="EC" id="6.5.1.1"/>
    </reaction>
</comment>
<keyword evidence="11 23" id="KW-0067">ATP-binding</keyword>
<evidence type="ECO:0000259" key="28">
    <source>
        <dbReference type="PROSITE" id="PS50160"/>
    </source>
</evidence>
<dbReference type="PROSITE" id="PS50160">
    <property type="entry name" value="DNA_LIGASE_A3"/>
    <property type="match status" value="2"/>
</dbReference>
<organism evidence="30 31">
    <name type="scientific">Blomia tropicalis</name>
    <name type="common">Mite</name>
    <dbReference type="NCBI Taxonomy" id="40697"/>
    <lineage>
        <taxon>Eukaryota</taxon>
        <taxon>Metazoa</taxon>
        <taxon>Ecdysozoa</taxon>
        <taxon>Arthropoda</taxon>
        <taxon>Chelicerata</taxon>
        <taxon>Arachnida</taxon>
        <taxon>Acari</taxon>
        <taxon>Acariformes</taxon>
        <taxon>Sarcoptiformes</taxon>
        <taxon>Astigmata</taxon>
        <taxon>Glycyphagoidea</taxon>
        <taxon>Echimyopodidae</taxon>
        <taxon>Blomia</taxon>
    </lineage>
</organism>
<dbReference type="GO" id="GO:0016020">
    <property type="term" value="C:membrane"/>
    <property type="evidence" value="ECO:0007669"/>
    <property type="project" value="UniProtKB-SubCell"/>
</dbReference>
<comment type="function">
    <text evidence="22">DNA ligase that seals nicks in double-stranded DNA during DNA replication, DNA recombination and DNA repair.</text>
</comment>
<dbReference type="GO" id="GO:1903461">
    <property type="term" value="P:Okazaki fragment processing involved in mitotic DNA replication"/>
    <property type="evidence" value="ECO:0007669"/>
    <property type="project" value="TreeGrafter"/>
</dbReference>
<evidence type="ECO:0000256" key="16">
    <source>
        <dbReference type="ARBA" id="ARBA00023172"/>
    </source>
</evidence>
<feature type="region of interest" description="Disordered" evidence="26">
    <location>
        <begin position="94"/>
        <end position="118"/>
    </location>
</feature>
<evidence type="ECO:0000256" key="11">
    <source>
        <dbReference type="ARBA" id="ARBA00022840"/>
    </source>
</evidence>
<dbReference type="PROSITE" id="PS00697">
    <property type="entry name" value="DNA_LIGASE_A1"/>
    <property type="match status" value="1"/>
</dbReference>
<keyword evidence="5 23" id="KW-0436">Ligase</keyword>
<evidence type="ECO:0000256" key="20">
    <source>
        <dbReference type="ARBA" id="ARBA00023306"/>
    </source>
</evidence>
<keyword evidence="7 24" id="KW-0812">Transmembrane</keyword>
<evidence type="ECO:0000256" key="18">
    <source>
        <dbReference type="ARBA" id="ARBA00023224"/>
    </source>
</evidence>
<feature type="transmembrane region" description="Helical" evidence="27">
    <location>
        <begin position="315"/>
        <end position="341"/>
    </location>
</feature>
<dbReference type="InterPro" id="IPR036599">
    <property type="entry name" value="DNA_ligase_N_sf"/>
</dbReference>
<evidence type="ECO:0000256" key="17">
    <source>
        <dbReference type="ARBA" id="ARBA00023204"/>
    </source>
</evidence>
<proteinExistence type="inferred from homology"/>
<evidence type="ECO:0000256" key="19">
    <source>
        <dbReference type="ARBA" id="ARBA00023242"/>
    </source>
</evidence>
<dbReference type="InterPro" id="IPR012308">
    <property type="entry name" value="DNA_ligase_ATP-dep_N"/>
</dbReference>
<dbReference type="InterPro" id="IPR050191">
    <property type="entry name" value="ATP-dep_DNA_ligase"/>
</dbReference>
<dbReference type="InterPro" id="IPR016059">
    <property type="entry name" value="DNA_ligase_ATP-dep_CS"/>
</dbReference>
<keyword evidence="18 24" id="KW-0807">Transducer</keyword>
<comment type="caution">
    <text evidence="30">The sequence shown here is derived from an EMBL/GenBank/DDBJ whole genome shotgun (WGS) entry which is preliminary data.</text>
</comment>
<evidence type="ECO:0000313" key="30">
    <source>
        <dbReference type="EMBL" id="KAJ6225874.1"/>
    </source>
</evidence>
<feature type="transmembrane region" description="Helical" evidence="27">
    <location>
        <begin position="145"/>
        <end position="171"/>
    </location>
</feature>
<dbReference type="EMBL" id="JAPWDV010000001">
    <property type="protein sequence ID" value="KAJ6225874.1"/>
    <property type="molecule type" value="Genomic_DNA"/>
</dbReference>
<gene>
    <name evidence="30" type="ORF">RDWZM_004419</name>
</gene>
<comment type="similarity">
    <text evidence="4 24">Belongs to the G-protein coupled receptor 1 family.</text>
</comment>
<dbReference type="Gene3D" id="2.40.50.140">
    <property type="entry name" value="Nucleic acid-binding proteins"/>
    <property type="match status" value="1"/>
</dbReference>
<dbReference type="Gene3D" id="1.20.1070.10">
    <property type="entry name" value="Rhodopsin 7-helix transmembrane proteins"/>
    <property type="match status" value="1"/>
</dbReference>
<dbReference type="Pfam" id="PF01068">
    <property type="entry name" value="DNA_ligase_A_M"/>
    <property type="match status" value="1"/>
</dbReference>
<dbReference type="Gene3D" id="1.10.3260.10">
    <property type="entry name" value="DNA ligase, ATP-dependent, N-terminal domain"/>
    <property type="match status" value="1"/>
</dbReference>
<keyword evidence="6" id="KW-0132">Cell division</keyword>
<protein>
    <recommendedName>
        <fullName evidence="23">DNA ligase</fullName>
        <ecNumber evidence="23">6.5.1.1</ecNumber>
    </recommendedName>
</protein>
<dbReference type="FunFam" id="3.30.470.30:FF:000002">
    <property type="entry name" value="DNA ligase"/>
    <property type="match status" value="1"/>
</dbReference>
<sequence length="1252" mass="141489">MDQVSSLNVSLNIDSSTDSSISISSSYGITESTSNELANGNLSSSSYLSYSPYYPSSSSVNPLLQNGKENFHVDHDDDCILLAWHHMTLYDSPGGGNSKRAKRDSRRRRSRSDRSTAEFVEDVESEKEGLLQQYTQNRALDTPSLVTLAIVYTVLILIGAIGNGLVCLAVARQPKMRTSRNLFIINLAISDLLLCFFTIPFSLIEISTKIWPFGIAMCKLVSALEATSIYVSTLSITAIALDRYQVILSSMKPDKSPTIFVPHIVKLLAIWLIGALLALPLFLFRTVESHRTGIREIDPINFCIENWPIDHGRGYYSVFSLLIQYVLPITIVTVVYTRLCIKLRSRTLRRTSTTQLPRVRTRLQARARRTNLLLISIALIFCISWLPLNVLNIVADLYFPFQSDRSFRITFAICHMAGMSSSCSNPFLYGWLNQNFRNEFEQIFSCLRLYLFGNRLCNVQSNHHHTNSNHSQHHRPRTNNEPNSNNHNRIIHFQSKNSECTITDYHSPTRDELNASNKNKNKNKNNNNNKKTNKTNGNNHILITVAEPSDQSDGKVNVNLMEPNTTQIYLSTTNGNEETSIAKEMEPKPILVVTSSSTSTQSTLRYLGTANRTKKGKTNMFLFKQTAEGENLYKPSKSKYDPIEDAVWKKGDNVPFLALAKTFAEIEEHSGRLKSIQIMANYFCSVMHLSPDDLVKSIYLCLNKVGPDYENIELGIGPGILIKALSESTGRNAAQVKREIATLGDIGSFAETSKSNQRLLVKPKPLMVNAVFDAFKSLASMTGNQMQNKKVEKIKSLITSSQPIESRFLLRSLSGKMRIGLGEKSLLQALTQAYLIYTNAKHSKAPESDRFKEILAAKSLILQTAFCECPNYDKLISALMEHGIDQLSEHCFLTPGIPLKPMLAHPTKGVHEVLERFDGAKFTCEYKYDGERAQIHLNNQSDTFIYSRNQENNTSKYPDIVNLISEILKNKVESFILDCEAVAYDTETKQILPFQILSTRKRKNVNESEITVRVCLFAFDLLYLNGESLVTRTLYERQFLEESIKNKCEGLMIKTLHDDATYEIAKRSHKWLKLKKDYLEGVGDTLDLVPIGAFYGKGKRTGVYGVFLLACYDEETEEFQSICKIGTGFSDDDLSQLSTTLNESKIAKPKSYYILDESFKPDVWFEPDQVWEVKCADLSISPVHRAGVRLVEGNKGISLRFPRFIRRRDDKKPEDATTATQVVDMYHNQEIIKSSNNEDGKKPSDMKEDEDY</sequence>
<dbReference type="PRINTS" id="PR01012">
    <property type="entry name" value="NRPEPTIDEYR"/>
</dbReference>
<feature type="compositionally biased region" description="Low complexity" evidence="26">
    <location>
        <begin position="524"/>
        <end position="538"/>
    </location>
</feature>
<dbReference type="GO" id="GO:0006281">
    <property type="term" value="P:DNA repair"/>
    <property type="evidence" value="ECO:0007669"/>
    <property type="project" value="UniProtKB-KW"/>
</dbReference>
<evidence type="ECO:0000256" key="24">
    <source>
        <dbReference type="RuleBase" id="RU000688"/>
    </source>
</evidence>
<evidence type="ECO:0000256" key="2">
    <source>
        <dbReference type="ARBA" id="ARBA00004141"/>
    </source>
</evidence>
<evidence type="ECO:0000256" key="14">
    <source>
        <dbReference type="ARBA" id="ARBA00023136"/>
    </source>
</evidence>
<dbReference type="Gene3D" id="3.30.1490.70">
    <property type="match status" value="1"/>
</dbReference>
<dbReference type="GO" id="GO:0051301">
    <property type="term" value="P:cell division"/>
    <property type="evidence" value="ECO:0007669"/>
    <property type="project" value="UniProtKB-KW"/>
</dbReference>
<feature type="region of interest" description="Disordered" evidence="26">
    <location>
        <begin position="463"/>
        <end position="488"/>
    </location>
</feature>
<keyword evidence="12 27" id="KW-1133">Transmembrane helix</keyword>
<feature type="region of interest" description="Disordered" evidence="26">
    <location>
        <begin position="501"/>
        <end position="538"/>
    </location>
</feature>
<keyword evidence="9 23" id="KW-0547">Nucleotide-binding</keyword>
<dbReference type="GO" id="GO:0003910">
    <property type="term" value="F:DNA ligase (ATP) activity"/>
    <property type="evidence" value="ECO:0007669"/>
    <property type="project" value="UniProtKB-EC"/>
</dbReference>
<feature type="transmembrane region" description="Helical" evidence="27">
    <location>
        <begin position="372"/>
        <end position="399"/>
    </location>
</feature>